<evidence type="ECO:0000256" key="1">
    <source>
        <dbReference type="SAM" id="MobiDB-lite"/>
    </source>
</evidence>
<organism evidence="2 3">
    <name type="scientific">Chlorella ohadii</name>
    <dbReference type="NCBI Taxonomy" id="2649997"/>
    <lineage>
        <taxon>Eukaryota</taxon>
        <taxon>Viridiplantae</taxon>
        <taxon>Chlorophyta</taxon>
        <taxon>core chlorophytes</taxon>
        <taxon>Trebouxiophyceae</taxon>
        <taxon>Chlorellales</taxon>
        <taxon>Chlorellaceae</taxon>
        <taxon>Chlorella clade</taxon>
        <taxon>Chlorella</taxon>
    </lineage>
</organism>
<proteinExistence type="predicted"/>
<evidence type="ECO:0000313" key="3">
    <source>
        <dbReference type="Proteomes" id="UP001205105"/>
    </source>
</evidence>
<dbReference type="AlphaFoldDB" id="A0AAD5GZK3"/>
<feature type="compositionally biased region" description="Polar residues" evidence="1">
    <location>
        <begin position="18"/>
        <end position="31"/>
    </location>
</feature>
<reference evidence="2" key="1">
    <citation type="submission" date="2020-11" db="EMBL/GenBank/DDBJ databases">
        <title>Chlorella ohadii genome sequencing and assembly.</title>
        <authorList>
            <person name="Murik O."/>
            <person name="Treves H."/>
            <person name="Kedem I."/>
            <person name="Shotland Y."/>
            <person name="Kaplan A."/>
        </authorList>
    </citation>
    <scope>NUCLEOTIDE SEQUENCE</scope>
    <source>
        <strain evidence="2">1</strain>
    </source>
</reference>
<protein>
    <submittedName>
        <fullName evidence="2">Uncharacterized protein</fullName>
    </submittedName>
</protein>
<dbReference type="Proteomes" id="UP001205105">
    <property type="component" value="Unassembled WGS sequence"/>
</dbReference>
<keyword evidence="3" id="KW-1185">Reference proteome</keyword>
<name>A0AAD5GZK3_9CHLO</name>
<dbReference type="EMBL" id="JADXDR010000126">
    <property type="protein sequence ID" value="KAI7838429.1"/>
    <property type="molecule type" value="Genomic_DNA"/>
</dbReference>
<gene>
    <name evidence="2" type="ORF">COHA_007801</name>
</gene>
<sequence>MADLDALLGIEPEKEEQAPSSSNATDGSSAKVSISADVLKTLAEAEAARAEQAGSSASAQELQSKLADSIERIVEQAKKLAEEEGKGDTAGEQAVRRELESIIETVGLPTNGVDPQDLKRMKEQVFGATTFWVTETRPLATQTLELGVVIKGNL</sequence>
<evidence type="ECO:0000313" key="2">
    <source>
        <dbReference type="EMBL" id="KAI7838429.1"/>
    </source>
</evidence>
<comment type="caution">
    <text evidence="2">The sequence shown here is derived from an EMBL/GenBank/DDBJ whole genome shotgun (WGS) entry which is preliminary data.</text>
</comment>
<feature type="region of interest" description="Disordered" evidence="1">
    <location>
        <begin position="1"/>
        <end position="31"/>
    </location>
</feature>
<accession>A0AAD5GZK3</accession>
<feature type="non-terminal residue" evidence="2">
    <location>
        <position position="154"/>
    </location>
</feature>